<evidence type="ECO:0000256" key="1">
    <source>
        <dbReference type="SAM" id="MobiDB-lite"/>
    </source>
</evidence>
<evidence type="ECO:0000313" key="2">
    <source>
        <dbReference type="EMBL" id="MBM3273582.1"/>
    </source>
</evidence>
<feature type="region of interest" description="Disordered" evidence="1">
    <location>
        <begin position="145"/>
        <end position="182"/>
    </location>
</feature>
<proteinExistence type="predicted"/>
<evidence type="ECO:0000313" key="3">
    <source>
        <dbReference type="Proteomes" id="UP000703893"/>
    </source>
</evidence>
<dbReference type="EMBL" id="VGJX01000010">
    <property type="protein sequence ID" value="MBM3273582.1"/>
    <property type="molecule type" value="Genomic_DNA"/>
</dbReference>
<reference evidence="2 3" key="1">
    <citation type="submission" date="2019-03" db="EMBL/GenBank/DDBJ databases">
        <title>Lake Tanganyika Metagenome-Assembled Genomes (MAGs).</title>
        <authorList>
            <person name="Tran P."/>
        </authorList>
    </citation>
    <scope>NUCLEOTIDE SEQUENCE [LARGE SCALE GENOMIC DNA]</scope>
    <source>
        <strain evidence="2">K_DeepCast_65m_m2_236</strain>
    </source>
</reference>
<dbReference type="Proteomes" id="UP000703893">
    <property type="component" value="Unassembled WGS sequence"/>
</dbReference>
<name>A0A937X3J3_9BACT</name>
<accession>A0A937X3J3</accession>
<dbReference type="AlphaFoldDB" id="A0A937X3J3"/>
<dbReference type="InterPro" id="IPR044894">
    <property type="entry name" value="TubC_N_sf"/>
</dbReference>
<organism evidence="2 3">
    <name type="scientific">Candidatus Tanganyikabacteria bacterium</name>
    <dbReference type="NCBI Taxonomy" id="2961651"/>
    <lineage>
        <taxon>Bacteria</taxon>
        <taxon>Bacillati</taxon>
        <taxon>Candidatus Sericytochromatia</taxon>
        <taxon>Candidatus Tanganyikabacteria</taxon>
    </lineage>
</organism>
<dbReference type="Gene3D" id="1.10.10.1830">
    <property type="entry name" value="Non-ribosomal peptide synthase, adenylation domain"/>
    <property type="match status" value="1"/>
</dbReference>
<sequence length="182" mass="19593">MTATLVADFDAKGYRVGLNASGRLTVKAREGSVPAEILTEVREHRNELEAFLKAQEAALPVGGGAIIPDSTKARSSAFGTCPTCGQADWVAGSVPLACRACGYQEPERFRKAVTDRHNLEAGEPKWPFPYRHLGPSELLESLKAQRDRRKSLAANPREGGTPAASTFSEAVGGTRKEVTNER</sequence>
<comment type="caution">
    <text evidence="2">The sequence shown here is derived from an EMBL/GenBank/DDBJ whole genome shotgun (WGS) entry which is preliminary data.</text>
</comment>
<gene>
    <name evidence="2" type="ORF">FJZ00_00410</name>
</gene>
<protein>
    <submittedName>
        <fullName evidence="2">Uncharacterized protein</fullName>
    </submittedName>
</protein>